<comment type="similarity">
    <text evidence="2">Belongs to the peptidase S54 family.</text>
</comment>
<evidence type="ECO:0000256" key="1">
    <source>
        <dbReference type="ARBA" id="ARBA00004141"/>
    </source>
</evidence>
<dbReference type="Pfam" id="PF01694">
    <property type="entry name" value="Rhomboid"/>
    <property type="match status" value="1"/>
</dbReference>
<reference evidence="10" key="1">
    <citation type="submission" date="2019-08" db="EMBL/GenBank/DDBJ databases">
        <title>Limnoglobus roseus gen. nov., sp. nov., a novel freshwater planctomycete with a giant genome from the family Gemmataceae.</title>
        <authorList>
            <person name="Kulichevskaya I.S."/>
            <person name="Naumoff D.G."/>
            <person name="Miroshnikov K."/>
            <person name="Ivanova A."/>
            <person name="Philippov D.A."/>
            <person name="Hakobyan A."/>
            <person name="Rijpstra I.C."/>
            <person name="Sinninghe Damste J.S."/>
            <person name="Liesack W."/>
            <person name="Dedysh S.N."/>
        </authorList>
    </citation>
    <scope>NUCLEOTIDE SEQUENCE [LARGE SCALE GENOMIC DNA]</scope>
    <source>
        <strain evidence="10">PX52</strain>
    </source>
</reference>
<comment type="subcellular location">
    <subcellularLocation>
        <location evidence="1">Membrane</location>
        <topology evidence="1">Multi-pass membrane protein</topology>
    </subcellularLocation>
</comment>
<organism evidence="9 10">
    <name type="scientific">Limnoglobus roseus</name>
    <dbReference type="NCBI Taxonomy" id="2598579"/>
    <lineage>
        <taxon>Bacteria</taxon>
        <taxon>Pseudomonadati</taxon>
        <taxon>Planctomycetota</taxon>
        <taxon>Planctomycetia</taxon>
        <taxon>Gemmatales</taxon>
        <taxon>Gemmataceae</taxon>
        <taxon>Limnoglobus</taxon>
    </lineage>
</organism>
<keyword evidence="6 7" id="KW-0472">Membrane</keyword>
<gene>
    <name evidence="9" type="ORF">PX52LOC_00781</name>
</gene>
<accession>A0A5C1A492</accession>
<dbReference type="InterPro" id="IPR035952">
    <property type="entry name" value="Rhomboid-like_sf"/>
</dbReference>
<dbReference type="InterPro" id="IPR022764">
    <property type="entry name" value="Peptidase_S54_rhomboid_dom"/>
</dbReference>
<dbReference type="PANTHER" id="PTHR43731:SF14">
    <property type="entry name" value="PRESENILIN-ASSOCIATED RHOMBOID-LIKE PROTEIN, MITOCHONDRIAL"/>
    <property type="match status" value="1"/>
</dbReference>
<evidence type="ECO:0000313" key="9">
    <source>
        <dbReference type="EMBL" id="QEL13921.1"/>
    </source>
</evidence>
<evidence type="ECO:0000256" key="6">
    <source>
        <dbReference type="ARBA" id="ARBA00023136"/>
    </source>
</evidence>
<evidence type="ECO:0000256" key="3">
    <source>
        <dbReference type="ARBA" id="ARBA00022692"/>
    </source>
</evidence>
<feature type="transmembrane region" description="Helical" evidence="7">
    <location>
        <begin position="193"/>
        <end position="213"/>
    </location>
</feature>
<dbReference type="AlphaFoldDB" id="A0A5C1A492"/>
<dbReference type="GO" id="GO:0016020">
    <property type="term" value="C:membrane"/>
    <property type="evidence" value="ECO:0007669"/>
    <property type="project" value="UniProtKB-SubCell"/>
</dbReference>
<evidence type="ECO:0000313" key="10">
    <source>
        <dbReference type="Proteomes" id="UP000324974"/>
    </source>
</evidence>
<evidence type="ECO:0000256" key="5">
    <source>
        <dbReference type="ARBA" id="ARBA00022989"/>
    </source>
</evidence>
<sequence>MPNMTADDETTIENFPPTPAIVLGWVAAAGDRAWFPAVYAQQENVPRESLDEPITALRHAGLIRVQDWVKGLGQGYGITPDGAKLVHEPQKLAKLLAEPRPSREPVAAEPPTTFDRGEEARQALFAPRPPLVVQVLIVLNVLWFLVGLALAVHEGRSGNAYLANGDPHLLHRLGAVFGLDIVRWEWWRLLSSAFVHIGALHLFMNMYALASVGSLTESIWGRRRFLLLYVAAAIGGSCLATGIKPEPLLAGASGAIWGLMASLVAWLLLHRQHLPPQVVNQSLQRLGILFVINIAVSFVPGVSWAGHFGGGIIGFVVACLFVVSKRFGLVARWVALTLTVLLTAGCVVGLTVYANRSERWAPLRLSEYHRQQVEYVRSLDVALQPIARPEVEKLYRQVMEAVRVDPTRRPDLPGEVTKLRDNAQSFADFVAGQPLPKALVTDLPEYYQNYAAAVRDLADAMAEVLRQPDGNVTVLKERKKVVDEQWAVVNVLAKLGM</sequence>
<evidence type="ECO:0000256" key="7">
    <source>
        <dbReference type="SAM" id="Phobius"/>
    </source>
</evidence>
<dbReference type="Gene3D" id="1.20.1540.10">
    <property type="entry name" value="Rhomboid-like"/>
    <property type="match status" value="1"/>
</dbReference>
<name>A0A5C1A492_9BACT</name>
<dbReference type="GO" id="GO:0004252">
    <property type="term" value="F:serine-type endopeptidase activity"/>
    <property type="evidence" value="ECO:0007669"/>
    <property type="project" value="InterPro"/>
</dbReference>
<evidence type="ECO:0000256" key="2">
    <source>
        <dbReference type="ARBA" id="ARBA00009045"/>
    </source>
</evidence>
<feature type="domain" description="Peptidase S54 rhomboid" evidence="8">
    <location>
        <begin position="183"/>
        <end position="321"/>
    </location>
</feature>
<evidence type="ECO:0000259" key="8">
    <source>
        <dbReference type="Pfam" id="PF01694"/>
    </source>
</evidence>
<keyword evidence="4" id="KW-0378">Hydrolase</keyword>
<feature type="transmembrane region" description="Helical" evidence="7">
    <location>
        <begin position="329"/>
        <end position="354"/>
    </location>
</feature>
<dbReference type="InterPro" id="IPR050925">
    <property type="entry name" value="Rhomboid_protease_S54"/>
</dbReference>
<keyword evidence="3 7" id="KW-0812">Transmembrane</keyword>
<dbReference type="EMBL" id="CP042425">
    <property type="protein sequence ID" value="QEL13921.1"/>
    <property type="molecule type" value="Genomic_DNA"/>
</dbReference>
<keyword evidence="10" id="KW-1185">Reference proteome</keyword>
<feature type="transmembrane region" description="Helical" evidence="7">
    <location>
        <begin position="249"/>
        <end position="269"/>
    </location>
</feature>
<proteinExistence type="inferred from homology"/>
<dbReference type="SUPFAM" id="SSF144091">
    <property type="entry name" value="Rhomboid-like"/>
    <property type="match status" value="1"/>
</dbReference>
<feature type="transmembrane region" description="Helical" evidence="7">
    <location>
        <begin position="225"/>
        <end position="243"/>
    </location>
</feature>
<protein>
    <recommendedName>
        <fullName evidence="8">Peptidase S54 rhomboid domain-containing protein</fullName>
    </recommendedName>
</protein>
<evidence type="ECO:0000256" key="4">
    <source>
        <dbReference type="ARBA" id="ARBA00022801"/>
    </source>
</evidence>
<dbReference type="PANTHER" id="PTHR43731">
    <property type="entry name" value="RHOMBOID PROTEASE"/>
    <property type="match status" value="1"/>
</dbReference>
<feature type="transmembrane region" description="Helical" evidence="7">
    <location>
        <begin position="290"/>
        <end position="323"/>
    </location>
</feature>
<dbReference type="KEGG" id="lrs:PX52LOC_00781"/>
<keyword evidence="5 7" id="KW-1133">Transmembrane helix</keyword>
<dbReference type="Proteomes" id="UP000324974">
    <property type="component" value="Chromosome"/>
</dbReference>
<feature type="transmembrane region" description="Helical" evidence="7">
    <location>
        <begin position="131"/>
        <end position="152"/>
    </location>
</feature>